<dbReference type="EMBL" id="LHUR01000042">
    <property type="protein sequence ID" value="KOA18252.1"/>
    <property type="molecule type" value="Genomic_DNA"/>
</dbReference>
<feature type="active site" description="Proton acceptor" evidence="10">
    <location>
        <position position="72"/>
    </location>
</feature>
<accession>A0A0L6Z5L8</accession>
<dbReference type="GO" id="GO:0009117">
    <property type="term" value="P:nucleotide metabolic process"/>
    <property type="evidence" value="ECO:0007669"/>
    <property type="project" value="UniProtKB-KW"/>
</dbReference>
<comment type="caution">
    <text evidence="12">The sequence shown here is derived from an EMBL/GenBank/DDBJ whole genome shotgun (WGS) entry which is preliminary data.</text>
</comment>
<dbReference type="GO" id="GO:0009146">
    <property type="term" value="P:purine nucleoside triphosphate catabolic process"/>
    <property type="evidence" value="ECO:0007669"/>
    <property type="project" value="UniProtKB-UniRule"/>
</dbReference>
<dbReference type="Proteomes" id="UP000037043">
    <property type="component" value="Unassembled WGS sequence"/>
</dbReference>
<evidence type="ECO:0000256" key="5">
    <source>
        <dbReference type="ARBA" id="ARBA00022801"/>
    </source>
</evidence>
<evidence type="ECO:0000256" key="3">
    <source>
        <dbReference type="ARBA" id="ARBA00022723"/>
    </source>
</evidence>
<evidence type="ECO:0000256" key="11">
    <source>
        <dbReference type="RuleBase" id="RU003781"/>
    </source>
</evidence>
<comment type="subunit">
    <text evidence="2 10">Homodimer.</text>
</comment>
<evidence type="ECO:0000313" key="13">
    <source>
        <dbReference type="Proteomes" id="UP000037043"/>
    </source>
</evidence>
<dbReference type="RefSeq" id="WP_052222602.1">
    <property type="nucleotide sequence ID" value="NZ_LHUR01000042.1"/>
</dbReference>
<gene>
    <name evidence="12" type="ORF">CLHOM_31490</name>
</gene>
<sequence>MKKLIVASNNKHKISEIKQILKNFPFQILSLQEAGINIEVDENGSTFEENAHIKAIEIFKALGKRHAVLADDSGLMVDILNGEPGVYSARYFGVHGNDKENNEKLLSNLKGVEFEKRKAHFVCAIELILDEKIIIDVQGDVEGYIIEEERGIDGFGYDPLFYVPRFNKTFAEITSEEKNSISHRGEALRKLEEKVKDYLQEVK</sequence>
<dbReference type="AlphaFoldDB" id="A0A0L6Z5L8"/>
<feature type="binding site" evidence="10">
    <location>
        <position position="178"/>
    </location>
    <ligand>
        <name>substrate</name>
    </ligand>
</feature>
<keyword evidence="4 10" id="KW-0547">Nucleotide-binding</keyword>
<dbReference type="InterPro" id="IPR020922">
    <property type="entry name" value="dITP/XTP_pyrophosphatase"/>
</dbReference>
<dbReference type="EC" id="3.6.1.66" evidence="10"/>
<evidence type="ECO:0000313" key="12">
    <source>
        <dbReference type="EMBL" id="KOA18252.1"/>
    </source>
</evidence>
<dbReference type="CDD" id="cd00515">
    <property type="entry name" value="HAM1"/>
    <property type="match status" value="1"/>
</dbReference>
<comment type="catalytic activity">
    <reaction evidence="8 10">
        <text>dITP + H2O = dIMP + diphosphate + H(+)</text>
        <dbReference type="Rhea" id="RHEA:28342"/>
        <dbReference type="ChEBI" id="CHEBI:15377"/>
        <dbReference type="ChEBI" id="CHEBI:15378"/>
        <dbReference type="ChEBI" id="CHEBI:33019"/>
        <dbReference type="ChEBI" id="CHEBI:61194"/>
        <dbReference type="ChEBI" id="CHEBI:61382"/>
        <dbReference type="EC" id="3.6.1.66"/>
    </reaction>
</comment>
<feature type="binding site" evidence="10">
    <location>
        <position position="73"/>
    </location>
    <ligand>
        <name>substrate</name>
    </ligand>
</feature>
<organism evidence="12 13">
    <name type="scientific">Clostridium homopropionicum DSM 5847</name>
    <dbReference type="NCBI Taxonomy" id="1121318"/>
    <lineage>
        <taxon>Bacteria</taxon>
        <taxon>Bacillati</taxon>
        <taxon>Bacillota</taxon>
        <taxon>Clostridia</taxon>
        <taxon>Eubacteriales</taxon>
        <taxon>Clostridiaceae</taxon>
        <taxon>Clostridium</taxon>
    </lineage>
</organism>
<dbReference type="Pfam" id="PF01725">
    <property type="entry name" value="Ham1p_like"/>
    <property type="match status" value="1"/>
</dbReference>
<evidence type="ECO:0000256" key="2">
    <source>
        <dbReference type="ARBA" id="ARBA00011738"/>
    </source>
</evidence>
<dbReference type="GO" id="GO:0005829">
    <property type="term" value="C:cytosol"/>
    <property type="evidence" value="ECO:0007669"/>
    <property type="project" value="TreeGrafter"/>
</dbReference>
<name>A0A0L6Z5L8_9CLOT</name>
<keyword evidence="13" id="KW-1185">Reference proteome</keyword>
<dbReference type="GO" id="GO:0036220">
    <property type="term" value="F:ITP diphosphatase activity"/>
    <property type="evidence" value="ECO:0007669"/>
    <property type="project" value="UniProtKB-UniRule"/>
</dbReference>
<comment type="catalytic activity">
    <reaction evidence="10">
        <text>ITP + H2O = IMP + diphosphate + H(+)</text>
        <dbReference type="Rhea" id="RHEA:29399"/>
        <dbReference type="ChEBI" id="CHEBI:15377"/>
        <dbReference type="ChEBI" id="CHEBI:15378"/>
        <dbReference type="ChEBI" id="CHEBI:33019"/>
        <dbReference type="ChEBI" id="CHEBI:58053"/>
        <dbReference type="ChEBI" id="CHEBI:61402"/>
        <dbReference type="EC" id="3.6.1.66"/>
    </reaction>
</comment>
<dbReference type="PANTHER" id="PTHR11067">
    <property type="entry name" value="INOSINE TRIPHOSPHATE PYROPHOSPHATASE/HAM1 PROTEIN"/>
    <property type="match status" value="1"/>
</dbReference>
<comment type="function">
    <text evidence="10">Pyrophosphatase that catalyzes the hydrolysis of nucleoside triphosphates to their monophosphate derivatives, with a high preference for the non-canonical purine nucleotides XTP (xanthosine triphosphate), dITP (deoxyinosine triphosphate) and ITP. Seems to function as a house-cleaning enzyme that removes non-canonical purine nucleotides from the nucleotide pool, thus preventing their incorporation into DNA/RNA and avoiding chromosomal lesions.</text>
</comment>
<dbReference type="GO" id="GO:0035870">
    <property type="term" value="F:dITP diphosphatase activity"/>
    <property type="evidence" value="ECO:0007669"/>
    <property type="project" value="UniProtKB-UniRule"/>
</dbReference>
<evidence type="ECO:0000256" key="4">
    <source>
        <dbReference type="ARBA" id="ARBA00022741"/>
    </source>
</evidence>
<keyword evidence="6 10" id="KW-0460">Magnesium</keyword>
<dbReference type="GO" id="GO:0036222">
    <property type="term" value="F:XTP diphosphatase activity"/>
    <property type="evidence" value="ECO:0007669"/>
    <property type="project" value="UniProtKB-UniRule"/>
</dbReference>
<proteinExistence type="inferred from homology"/>
<dbReference type="FunFam" id="3.90.950.10:FF:000001">
    <property type="entry name" value="dITP/XTP pyrophosphatase"/>
    <property type="match status" value="1"/>
</dbReference>
<dbReference type="HAMAP" id="MF_01405">
    <property type="entry name" value="Non_canon_purine_NTPase"/>
    <property type="match status" value="1"/>
</dbReference>
<feature type="binding site" evidence="10">
    <location>
        <position position="41"/>
    </location>
    <ligand>
        <name>Mg(2+)</name>
        <dbReference type="ChEBI" id="CHEBI:18420"/>
    </ligand>
</feature>
<keyword evidence="3 10" id="KW-0479">Metal-binding</keyword>
<protein>
    <recommendedName>
        <fullName evidence="10">dITP/XTP pyrophosphatase</fullName>
        <ecNumber evidence="10">3.6.1.66</ecNumber>
    </recommendedName>
    <alternativeName>
        <fullName evidence="10">Non-canonical purine NTP pyrophosphatase</fullName>
    </alternativeName>
    <alternativeName>
        <fullName evidence="10">Non-standard purine NTP pyrophosphatase</fullName>
    </alternativeName>
    <alternativeName>
        <fullName evidence="10">Nucleoside-triphosphate diphosphatase</fullName>
    </alternativeName>
    <alternativeName>
        <fullName evidence="10">Nucleoside-triphosphate pyrophosphatase</fullName>
        <shortName evidence="10">NTPase</shortName>
    </alternativeName>
</protein>
<feature type="binding site" evidence="10">
    <location>
        <begin position="8"/>
        <end position="13"/>
    </location>
    <ligand>
        <name>substrate</name>
    </ligand>
</feature>
<dbReference type="NCBIfam" id="NF011397">
    <property type="entry name" value="PRK14822.1"/>
    <property type="match status" value="1"/>
</dbReference>
<evidence type="ECO:0000256" key="8">
    <source>
        <dbReference type="ARBA" id="ARBA00051875"/>
    </source>
</evidence>
<dbReference type="Gene3D" id="3.90.950.10">
    <property type="match status" value="1"/>
</dbReference>
<evidence type="ECO:0000256" key="9">
    <source>
        <dbReference type="ARBA" id="ARBA00052017"/>
    </source>
</evidence>
<dbReference type="GO" id="GO:0046872">
    <property type="term" value="F:metal ion binding"/>
    <property type="evidence" value="ECO:0007669"/>
    <property type="project" value="UniProtKB-KW"/>
</dbReference>
<evidence type="ECO:0000256" key="10">
    <source>
        <dbReference type="HAMAP-Rule" id="MF_01405"/>
    </source>
</evidence>
<dbReference type="SUPFAM" id="SSF52972">
    <property type="entry name" value="ITPase-like"/>
    <property type="match status" value="1"/>
</dbReference>
<dbReference type="InterPro" id="IPR002637">
    <property type="entry name" value="RdgB/HAM1"/>
</dbReference>
<evidence type="ECO:0000256" key="7">
    <source>
        <dbReference type="ARBA" id="ARBA00023080"/>
    </source>
</evidence>
<comment type="catalytic activity">
    <reaction evidence="9 10">
        <text>XTP + H2O = XMP + diphosphate + H(+)</text>
        <dbReference type="Rhea" id="RHEA:28610"/>
        <dbReference type="ChEBI" id="CHEBI:15377"/>
        <dbReference type="ChEBI" id="CHEBI:15378"/>
        <dbReference type="ChEBI" id="CHEBI:33019"/>
        <dbReference type="ChEBI" id="CHEBI:57464"/>
        <dbReference type="ChEBI" id="CHEBI:61314"/>
        <dbReference type="EC" id="3.6.1.66"/>
    </reaction>
</comment>
<keyword evidence="7 10" id="KW-0546">Nucleotide metabolism</keyword>
<dbReference type="PATRIC" id="fig|1121318.3.peg.3146"/>
<evidence type="ECO:0000256" key="6">
    <source>
        <dbReference type="ARBA" id="ARBA00022842"/>
    </source>
</evidence>
<feature type="binding site" evidence="10">
    <location>
        <position position="72"/>
    </location>
    <ligand>
        <name>Mg(2+)</name>
        <dbReference type="ChEBI" id="CHEBI:18420"/>
    </ligand>
</feature>
<feature type="binding site" evidence="10">
    <location>
        <begin position="183"/>
        <end position="184"/>
    </location>
    <ligand>
        <name>substrate</name>
    </ligand>
</feature>
<comment type="similarity">
    <text evidence="1 10 11">Belongs to the HAM1 NTPase family.</text>
</comment>
<dbReference type="GO" id="GO:0017111">
    <property type="term" value="F:ribonucleoside triphosphate phosphatase activity"/>
    <property type="evidence" value="ECO:0007669"/>
    <property type="project" value="InterPro"/>
</dbReference>
<dbReference type="NCBIfam" id="TIGR00042">
    <property type="entry name" value="RdgB/HAM1 family non-canonical purine NTP pyrophosphatase"/>
    <property type="match status" value="1"/>
</dbReference>
<dbReference type="STRING" id="36844.SAMN04488501_101335"/>
<comment type="cofactor">
    <cofactor evidence="10">
        <name>Mg(2+)</name>
        <dbReference type="ChEBI" id="CHEBI:18420"/>
    </cofactor>
    <text evidence="10">Binds 1 Mg(2+) ion per subunit.</text>
</comment>
<dbReference type="GO" id="GO:0000166">
    <property type="term" value="F:nucleotide binding"/>
    <property type="evidence" value="ECO:0007669"/>
    <property type="project" value="UniProtKB-KW"/>
</dbReference>
<evidence type="ECO:0000256" key="1">
    <source>
        <dbReference type="ARBA" id="ARBA00008023"/>
    </source>
</evidence>
<dbReference type="InterPro" id="IPR029001">
    <property type="entry name" value="ITPase-like_fam"/>
</dbReference>
<feature type="binding site" evidence="10">
    <location>
        <begin position="155"/>
        <end position="158"/>
    </location>
    <ligand>
        <name>substrate</name>
    </ligand>
</feature>
<dbReference type="PANTHER" id="PTHR11067:SF9">
    <property type="entry name" value="INOSINE TRIPHOSPHATE PYROPHOSPHATASE"/>
    <property type="match status" value="1"/>
</dbReference>
<keyword evidence="5 10" id="KW-0378">Hydrolase</keyword>
<reference evidence="13" key="1">
    <citation type="submission" date="2015-08" db="EMBL/GenBank/DDBJ databases">
        <title>Genome sequence of the strict anaerobe Clostridium homopropionicum LuHBu1 (DSM 5847T).</title>
        <authorList>
            <person name="Poehlein A."/>
            <person name="Beck M."/>
            <person name="Schiel-Bengelsdorf B."/>
            <person name="Bengelsdorf F.R."/>
            <person name="Daniel R."/>
            <person name="Duerre P."/>
        </authorList>
    </citation>
    <scope>NUCLEOTIDE SEQUENCE [LARGE SCALE GENOMIC DNA]</scope>
    <source>
        <strain evidence="13">DSM 5847</strain>
    </source>
</reference>